<proteinExistence type="predicted"/>
<accession>A0A1E1M250</accession>
<name>A0A1E1M250_RHYSE</name>
<evidence type="ECO:0000313" key="1">
    <source>
        <dbReference type="EMBL" id="CZT43186.1"/>
    </source>
</evidence>
<dbReference type="EMBL" id="FJVC01000116">
    <property type="protein sequence ID" value="CZT43186.1"/>
    <property type="molecule type" value="Genomic_DNA"/>
</dbReference>
<keyword evidence="2" id="KW-1185">Reference proteome</keyword>
<evidence type="ECO:0000313" key="2">
    <source>
        <dbReference type="Proteomes" id="UP000177625"/>
    </source>
</evidence>
<sequence>MCLTQQSSKTDGSVQVYHRSIGRVNRKFKNGFVSVLSHDCALRSFLKYERSCASRRIPIVYDGVSVTYTSIHL</sequence>
<protein>
    <submittedName>
        <fullName evidence="1">Uncharacterized protein</fullName>
    </submittedName>
</protein>
<dbReference type="AlphaFoldDB" id="A0A1E1M250"/>
<dbReference type="Proteomes" id="UP000177625">
    <property type="component" value="Unassembled WGS sequence"/>
</dbReference>
<organism evidence="1 2">
    <name type="scientific">Rhynchosporium secalis</name>
    <name type="common">Barley scald fungus</name>
    <dbReference type="NCBI Taxonomy" id="38038"/>
    <lineage>
        <taxon>Eukaryota</taxon>
        <taxon>Fungi</taxon>
        <taxon>Dikarya</taxon>
        <taxon>Ascomycota</taxon>
        <taxon>Pezizomycotina</taxon>
        <taxon>Leotiomycetes</taxon>
        <taxon>Helotiales</taxon>
        <taxon>Ploettnerulaceae</taxon>
        <taxon>Rhynchosporium</taxon>
    </lineage>
</organism>
<reference evidence="2" key="1">
    <citation type="submission" date="2016-03" db="EMBL/GenBank/DDBJ databases">
        <authorList>
            <person name="Guldener U."/>
        </authorList>
    </citation>
    <scope>NUCLEOTIDE SEQUENCE [LARGE SCALE GENOMIC DNA]</scope>
</reference>
<gene>
    <name evidence="1" type="ORF">RSE6_03184</name>
</gene>